<proteinExistence type="predicted"/>
<dbReference type="AlphaFoldDB" id="Q2J9X2"/>
<dbReference type="Proteomes" id="UP000001937">
    <property type="component" value="Chromosome"/>
</dbReference>
<dbReference type="InterPro" id="IPR029062">
    <property type="entry name" value="Class_I_gatase-like"/>
</dbReference>
<dbReference type="KEGG" id="fra:Francci3_2558"/>
<keyword evidence="2" id="KW-1185">Reference proteome</keyword>
<dbReference type="Gene3D" id="3.40.50.880">
    <property type="match status" value="1"/>
</dbReference>
<dbReference type="SUPFAM" id="SSF52317">
    <property type="entry name" value="Class I glutamine amidotransferase-like"/>
    <property type="match status" value="1"/>
</dbReference>
<evidence type="ECO:0000313" key="1">
    <source>
        <dbReference type="EMBL" id="ABD11920.1"/>
    </source>
</evidence>
<dbReference type="STRING" id="106370.Francci3_2558"/>
<accession>Q2J9X2</accession>
<organism evidence="1 2">
    <name type="scientific">Frankia casuarinae (strain DSM 45818 / CECT 9043 / HFP020203 / CcI3)</name>
    <dbReference type="NCBI Taxonomy" id="106370"/>
    <lineage>
        <taxon>Bacteria</taxon>
        <taxon>Bacillati</taxon>
        <taxon>Actinomycetota</taxon>
        <taxon>Actinomycetes</taxon>
        <taxon>Frankiales</taxon>
        <taxon>Frankiaceae</taxon>
        <taxon>Frankia</taxon>
    </lineage>
</organism>
<evidence type="ECO:0000313" key="2">
    <source>
        <dbReference type="Proteomes" id="UP000001937"/>
    </source>
</evidence>
<dbReference type="HOGENOM" id="CLU_3135970_0_0_11"/>
<gene>
    <name evidence="1" type="ordered locus">Francci3_2558</name>
</gene>
<sequence length="49" mass="5213">MQIAIMLYDRFTGLDAIGPYEILARIPGAEVIFAAARPGPARSGPTRPA</sequence>
<protein>
    <submittedName>
        <fullName evidence="1">4-methyl-5(B-hydroxyethyl)-thiazole monophosphate biosynthesis enzyme</fullName>
    </submittedName>
</protein>
<dbReference type="EMBL" id="CP000249">
    <property type="protein sequence ID" value="ABD11920.1"/>
    <property type="molecule type" value="Genomic_DNA"/>
</dbReference>
<dbReference type="eggNOG" id="COG0693">
    <property type="taxonomic scope" value="Bacteria"/>
</dbReference>
<name>Q2J9X2_FRACC</name>
<reference evidence="1 2" key="1">
    <citation type="journal article" date="2007" name="Genome Res.">
        <title>Genome characteristics of facultatively symbiotic Frankia sp. strains reflect host range and host plant biogeography.</title>
        <authorList>
            <person name="Normand P."/>
            <person name="Lapierre P."/>
            <person name="Tisa L.S."/>
            <person name="Gogarten J.P."/>
            <person name="Alloisio N."/>
            <person name="Bagnarol E."/>
            <person name="Bassi C.A."/>
            <person name="Berry A.M."/>
            <person name="Bickhart D.M."/>
            <person name="Choisne N."/>
            <person name="Couloux A."/>
            <person name="Cournoyer B."/>
            <person name="Cruveiller S."/>
            <person name="Daubin V."/>
            <person name="Demange N."/>
            <person name="Francino M.P."/>
            <person name="Goltsman E."/>
            <person name="Huang Y."/>
            <person name="Kopp O.R."/>
            <person name="Labarre L."/>
            <person name="Lapidus A."/>
            <person name="Lavire C."/>
            <person name="Marechal J."/>
            <person name="Martinez M."/>
            <person name="Mastronunzio J.E."/>
            <person name="Mullin B.C."/>
            <person name="Niemann J."/>
            <person name="Pujic P."/>
            <person name="Rawnsley T."/>
            <person name="Rouy Z."/>
            <person name="Schenowitz C."/>
            <person name="Sellstedt A."/>
            <person name="Tavares F."/>
            <person name="Tomkins J.P."/>
            <person name="Vallenet D."/>
            <person name="Valverde C."/>
            <person name="Wall L.G."/>
            <person name="Wang Y."/>
            <person name="Medigue C."/>
            <person name="Benson D.R."/>
        </authorList>
    </citation>
    <scope>NUCLEOTIDE SEQUENCE [LARGE SCALE GENOMIC DNA]</scope>
    <source>
        <strain evidence="2">DSM 45818 / CECT 9043 / CcI3</strain>
    </source>
</reference>